<evidence type="ECO:0000259" key="1">
    <source>
        <dbReference type="Pfam" id="PF03869"/>
    </source>
</evidence>
<comment type="caution">
    <text evidence="2">The sequence shown here is derived from an EMBL/GenBank/DDBJ whole genome shotgun (WGS) entry which is preliminary data.</text>
</comment>
<proteinExistence type="predicted"/>
<dbReference type="Gene3D" id="1.10.1220.10">
    <property type="entry name" value="Met repressor-like"/>
    <property type="match status" value="1"/>
</dbReference>
<dbReference type="Pfam" id="PF03869">
    <property type="entry name" value="Arc"/>
    <property type="match status" value="1"/>
</dbReference>
<protein>
    <recommendedName>
        <fullName evidence="1">Arc-like DNA binding domain-containing protein</fullName>
    </recommendedName>
</protein>
<dbReference type="InterPro" id="IPR005569">
    <property type="entry name" value="Arc_DNA-bd_dom"/>
</dbReference>
<evidence type="ECO:0000313" key="3">
    <source>
        <dbReference type="Proteomes" id="UP000295724"/>
    </source>
</evidence>
<feature type="domain" description="Arc-like DNA binding" evidence="1">
    <location>
        <begin position="16"/>
        <end position="63"/>
    </location>
</feature>
<organism evidence="2 3">
    <name type="scientific">Marinicella litoralis</name>
    <dbReference type="NCBI Taxonomy" id="644220"/>
    <lineage>
        <taxon>Bacteria</taxon>
        <taxon>Pseudomonadati</taxon>
        <taxon>Pseudomonadota</taxon>
        <taxon>Gammaproteobacteria</taxon>
        <taxon>Lysobacterales</taxon>
        <taxon>Marinicellaceae</taxon>
        <taxon>Marinicella</taxon>
    </lineage>
</organism>
<dbReference type="EMBL" id="SNZB01000003">
    <property type="protein sequence ID" value="TDR20348.1"/>
    <property type="molecule type" value="Genomic_DNA"/>
</dbReference>
<dbReference type="InterPro" id="IPR010985">
    <property type="entry name" value="Ribbon_hlx_hlx"/>
</dbReference>
<dbReference type="AlphaFoldDB" id="A0A4R6XV71"/>
<dbReference type="SUPFAM" id="SSF47598">
    <property type="entry name" value="Ribbon-helix-helix"/>
    <property type="match status" value="1"/>
</dbReference>
<evidence type="ECO:0000313" key="2">
    <source>
        <dbReference type="EMBL" id="TDR20348.1"/>
    </source>
</evidence>
<accession>A0A4R6XV71</accession>
<gene>
    <name evidence="2" type="ORF">C8D91_1320</name>
</gene>
<keyword evidence="3" id="KW-1185">Reference proteome</keyword>
<dbReference type="GO" id="GO:0003677">
    <property type="term" value="F:DNA binding"/>
    <property type="evidence" value="ECO:0007669"/>
    <property type="project" value="InterPro"/>
</dbReference>
<sequence length="70" mass="7983">MSNLWLTLVVCTEPMAKKKSFPLRINEDTLSAVQQWAADDLRSVNAQIEYVLREALRQSGRIKKKPPGNK</sequence>
<dbReference type="Proteomes" id="UP000295724">
    <property type="component" value="Unassembled WGS sequence"/>
</dbReference>
<name>A0A4R6XV71_9GAMM</name>
<reference evidence="2 3" key="1">
    <citation type="submission" date="2019-03" db="EMBL/GenBank/DDBJ databases">
        <title>Genomic Encyclopedia of Type Strains, Phase IV (KMG-IV): sequencing the most valuable type-strain genomes for metagenomic binning, comparative biology and taxonomic classification.</title>
        <authorList>
            <person name="Goeker M."/>
        </authorList>
    </citation>
    <scope>NUCLEOTIDE SEQUENCE [LARGE SCALE GENOMIC DNA]</scope>
    <source>
        <strain evidence="2 3">DSM 25488</strain>
    </source>
</reference>
<dbReference type="GO" id="GO:0006355">
    <property type="term" value="P:regulation of DNA-templated transcription"/>
    <property type="evidence" value="ECO:0007669"/>
    <property type="project" value="InterPro"/>
</dbReference>
<dbReference type="InterPro" id="IPR013321">
    <property type="entry name" value="Arc_rbn_hlx_hlx"/>
</dbReference>